<dbReference type="PANTHER" id="PTHR32179">
    <property type="entry name" value="NICOTINATE-NUCLEOTIDE PYROPHOSPHORYLASE [CARBOXYLATING]"/>
    <property type="match status" value="1"/>
</dbReference>
<dbReference type="InterPro" id="IPR027277">
    <property type="entry name" value="NadC/ModD"/>
</dbReference>
<dbReference type="InterPro" id="IPR022412">
    <property type="entry name" value="Quinolinate_PRibosylTrfase_N"/>
</dbReference>
<dbReference type="GO" id="GO:0034213">
    <property type="term" value="P:quinolinate catabolic process"/>
    <property type="evidence" value="ECO:0007669"/>
    <property type="project" value="TreeGrafter"/>
</dbReference>
<evidence type="ECO:0000313" key="3">
    <source>
        <dbReference type="EMBL" id="ADD93203.1"/>
    </source>
</evidence>
<reference evidence="3" key="1">
    <citation type="journal article" date="2010" name="ISME J.">
        <title>Metagenome of the Mediterranean deep chlorophyll maximum studied by direct and fosmid library 454 pyrosequencing.</title>
        <authorList>
            <person name="Ghai R."/>
            <person name="Martin-Cuadrado A.B."/>
            <person name="Molto A.G."/>
            <person name="Heredia I.G."/>
            <person name="Cabrera R."/>
            <person name="Martin J."/>
            <person name="Verdu M."/>
            <person name="Deschamps P."/>
            <person name="Moreira D."/>
            <person name="Lopez-Garcia P."/>
            <person name="Mira A."/>
            <person name="Rodriguez-Valera F."/>
        </authorList>
    </citation>
    <scope>NUCLEOTIDE SEQUENCE</scope>
</reference>
<organism evidence="3">
    <name type="scientific">uncultured archaeon MedDCM-OCT-S08-C282</name>
    <dbReference type="NCBI Taxonomy" id="743096"/>
    <lineage>
        <taxon>Archaea</taxon>
        <taxon>environmental samples</taxon>
    </lineage>
</organism>
<dbReference type="PANTHER" id="PTHR32179:SF3">
    <property type="entry name" value="NICOTINATE-NUCLEOTIDE PYROPHOSPHORYLASE [CARBOXYLATING]"/>
    <property type="match status" value="1"/>
</dbReference>
<dbReference type="Gene3D" id="3.90.1170.20">
    <property type="entry name" value="Quinolinate phosphoribosyl transferase, N-terminal domain"/>
    <property type="match status" value="1"/>
</dbReference>
<dbReference type="AlphaFoldDB" id="D6PBV2"/>
<name>D6PBV2_9ARCH</name>
<dbReference type="GO" id="GO:0009435">
    <property type="term" value="P:NAD+ biosynthetic process"/>
    <property type="evidence" value="ECO:0007669"/>
    <property type="project" value="TreeGrafter"/>
</dbReference>
<evidence type="ECO:0000256" key="1">
    <source>
        <dbReference type="SAM" id="MobiDB-lite"/>
    </source>
</evidence>
<dbReference type="SUPFAM" id="SSF54675">
    <property type="entry name" value="Nicotinate/Quinolinate PRTase N-terminal domain-like"/>
    <property type="match status" value="1"/>
</dbReference>
<dbReference type="InterPro" id="IPR037128">
    <property type="entry name" value="Quinolinate_PRibosylTase_N_sf"/>
</dbReference>
<protein>
    <recommendedName>
        <fullName evidence="2">Quinolinate phosphoribosyl transferase N-terminal domain-containing protein</fullName>
    </recommendedName>
</protein>
<dbReference type="Pfam" id="PF02749">
    <property type="entry name" value="QRPTase_N"/>
    <property type="match status" value="1"/>
</dbReference>
<feature type="domain" description="Quinolinate phosphoribosyl transferase N-terminal" evidence="2">
    <location>
        <begin position="134"/>
        <end position="209"/>
    </location>
</feature>
<feature type="region of interest" description="Disordered" evidence="1">
    <location>
        <begin position="1"/>
        <end position="46"/>
    </location>
</feature>
<accession>D6PBV2</accession>
<dbReference type="GO" id="GO:0004514">
    <property type="term" value="F:nicotinate-nucleotide diphosphorylase (carboxylating) activity"/>
    <property type="evidence" value="ECO:0007669"/>
    <property type="project" value="TreeGrafter"/>
</dbReference>
<proteinExistence type="predicted"/>
<dbReference type="GO" id="GO:0005737">
    <property type="term" value="C:cytoplasm"/>
    <property type="evidence" value="ECO:0007669"/>
    <property type="project" value="TreeGrafter"/>
</dbReference>
<evidence type="ECO:0000259" key="2">
    <source>
        <dbReference type="Pfam" id="PF02749"/>
    </source>
</evidence>
<sequence>MEQMQPITKRSTFHGLGRRPPADAVGPVKDHNVVPSGHGIQSGGQACDACPNHRDTNHGTPMGCASKGRWKGCFEEVAHTPIIMADAPPLPHDRGHELWTMEEGASRKLTASIDRWVGAMVGDDGIDMPLSGDGPSVEATVFARQDGLVVGCAVVDYLLQIWAPSVRVSWFAGDGKRVSSGDEIAMFSGTSEDVLAVERIALNALGQLSGIATETKRWSSIAPKQLLARAKPFGGSLTSGLFTWVED</sequence>
<dbReference type="EMBL" id="GU942970">
    <property type="protein sequence ID" value="ADD93203.1"/>
    <property type="molecule type" value="Genomic_DNA"/>
</dbReference>
<feature type="compositionally biased region" description="Polar residues" evidence="1">
    <location>
        <begin position="1"/>
        <end position="10"/>
    </location>
</feature>